<dbReference type="GeneID" id="85495226"/>
<dbReference type="AlphaFoldDB" id="A0AA48L3L8"/>
<feature type="transmembrane region" description="Helical" evidence="1">
    <location>
        <begin position="166"/>
        <end position="190"/>
    </location>
</feature>
<sequence>MNAPVVRRALYTGLQFFILPYLLLMTLPVINYAFQLDYGWAEGLQAGAAALILLAFVVVCLDRPRWSELALVAGTLAVGILDSVFLWVHRERESTPQAGNPLWMFIVQVILTTTFGFSVLTYLILALHSKDEEGLTGDGDVALPEVELATPPRDVIGGHRTILYRWAGYLAALQATVTAAPLITLATAMWSPVRTSGSFVAIIIGIFLAFFIVTYGAFAVMRGPWSTATQDKFYLRAKLALLLSVAFTVVSAPFSFPRFHEYDFEVTPFMYFVWALSIAGAVGVLIMLGIIIRFERRRGIALRDDSDDVTLDG</sequence>
<keyword evidence="1" id="KW-0472">Membrane</keyword>
<keyword evidence="1" id="KW-1133">Transmembrane helix</keyword>
<gene>
    <name evidence="2" type="ORF">CcaverHIS019_0401760</name>
</gene>
<dbReference type="Proteomes" id="UP001233271">
    <property type="component" value="Chromosome 4"/>
</dbReference>
<keyword evidence="3" id="KW-1185">Reference proteome</keyword>
<feature type="transmembrane region" description="Helical" evidence="1">
    <location>
        <begin position="271"/>
        <end position="294"/>
    </location>
</feature>
<organism evidence="2 3">
    <name type="scientific">Cutaneotrichosporon cavernicola</name>
    <dbReference type="NCBI Taxonomy" id="279322"/>
    <lineage>
        <taxon>Eukaryota</taxon>
        <taxon>Fungi</taxon>
        <taxon>Dikarya</taxon>
        <taxon>Basidiomycota</taxon>
        <taxon>Agaricomycotina</taxon>
        <taxon>Tremellomycetes</taxon>
        <taxon>Trichosporonales</taxon>
        <taxon>Trichosporonaceae</taxon>
        <taxon>Cutaneotrichosporon</taxon>
    </lineage>
</organism>
<feature type="transmembrane region" description="Helical" evidence="1">
    <location>
        <begin position="196"/>
        <end position="218"/>
    </location>
</feature>
<evidence type="ECO:0000313" key="2">
    <source>
        <dbReference type="EMBL" id="BEI91356.1"/>
    </source>
</evidence>
<dbReference type="KEGG" id="ccac:CcaHIS019_0401760"/>
<feature type="transmembrane region" description="Helical" evidence="1">
    <location>
        <begin position="102"/>
        <end position="125"/>
    </location>
</feature>
<reference evidence="2" key="1">
    <citation type="journal article" date="2023" name="BMC Genomics">
        <title>Chromosome-level genome assemblies of Cutaneotrichosporon spp. (Trichosporonales, Basidiomycota) reveal imbalanced evolution between nucleotide sequences and chromosome synteny.</title>
        <authorList>
            <person name="Kobayashi Y."/>
            <person name="Kayamori A."/>
            <person name="Aoki K."/>
            <person name="Shiwa Y."/>
            <person name="Matsutani M."/>
            <person name="Fujita N."/>
            <person name="Sugita T."/>
            <person name="Iwasaki W."/>
            <person name="Tanaka N."/>
            <person name="Takashima M."/>
        </authorList>
    </citation>
    <scope>NUCLEOTIDE SEQUENCE</scope>
    <source>
        <strain evidence="2">HIS019</strain>
    </source>
</reference>
<name>A0AA48L3L8_9TREE</name>
<proteinExistence type="predicted"/>
<dbReference type="RefSeq" id="XP_060456621.1">
    <property type="nucleotide sequence ID" value="XM_060599982.1"/>
</dbReference>
<feature type="transmembrane region" description="Helical" evidence="1">
    <location>
        <begin position="239"/>
        <end position="259"/>
    </location>
</feature>
<dbReference type="EMBL" id="AP028215">
    <property type="protein sequence ID" value="BEI91356.1"/>
    <property type="molecule type" value="Genomic_DNA"/>
</dbReference>
<feature type="transmembrane region" description="Helical" evidence="1">
    <location>
        <begin position="69"/>
        <end position="90"/>
    </location>
</feature>
<feature type="transmembrane region" description="Helical" evidence="1">
    <location>
        <begin position="12"/>
        <end position="34"/>
    </location>
</feature>
<accession>A0AA48L3L8</accession>
<keyword evidence="1" id="KW-0812">Transmembrane</keyword>
<evidence type="ECO:0000313" key="3">
    <source>
        <dbReference type="Proteomes" id="UP001233271"/>
    </source>
</evidence>
<evidence type="ECO:0000256" key="1">
    <source>
        <dbReference type="SAM" id="Phobius"/>
    </source>
</evidence>
<protein>
    <submittedName>
        <fullName evidence="2">Uncharacterized protein</fullName>
    </submittedName>
</protein>
<feature type="transmembrane region" description="Helical" evidence="1">
    <location>
        <begin position="40"/>
        <end position="62"/>
    </location>
</feature>